<name>A0AAV6G4N6_9TELE</name>
<organism evidence="1 2">
    <name type="scientific">Alosa alosa</name>
    <name type="common">allis shad</name>
    <dbReference type="NCBI Taxonomy" id="278164"/>
    <lineage>
        <taxon>Eukaryota</taxon>
        <taxon>Metazoa</taxon>
        <taxon>Chordata</taxon>
        <taxon>Craniata</taxon>
        <taxon>Vertebrata</taxon>
        <taxon>Euteleostomi</taxon>
        <taxon>Actinopterygii</taxon>
        <taxon>Neopterygii</taxon>
        <taxon>Teleostei</taxon>
        <taxon>Clupei</taxon>
        <taxon>Clupeiformes</taxon>
        <taxon>Clupeoidei</taxon>
        <taxon>Clupeidae</taxon>
        <taxon>Alosa</taxon>
    </lineage>
</organism>
<comment type="caution">
    <text evidence="1">The sequence shown here is derived from an EMBL/GenBank/DDBJ whole genome shotgun (WGS) entry which is preliminary data.</text>
</comment>
<dbReference type="EMBL" id="JADWDJ010000015">
    <property type="protein sequence ID" value="KAG5269589.1"/>
    <property type="molecule type" value="Genomic_DNA"/>
</dbReference>
<reference evidence="1" key="1">
    <citation type="submission" date="2020-10" db="EMBL/GenBank/DDBJ databases">
        <title>Chromosome-scale genome assembly of the Allis shad, Alosa alosa.</title>
        <authorList>
            <person name="Margot Z."/>
            <person name="Christophe K."/>
            <person name="Cabau C."/>
            <person name="Louis A."/>
            <person name="Berthelot C."/>
            <person name="Parey E."/>
            <person name="Roest Crollius H."/>
            <person name="Montfort J."/>
            <person name="Robinson-Rechavi M."/>
            <person name="Bucao C."/>
            <person name="Bouchez O."/>
            <person name="Gislard M."/>
            <person name="Lluch J."/>
            <person name="Milhes M."/>
            <person name="Lampietro C."/>
            <person name="Lopez Roques C."/>
            <person name="Donnadieu C."/>
            <person name="Braasch I."/>
            <person name="Desvignes T."/>
            <person name="Postlethwait J."/>
            <person name="Bobe J."/>
            <person name="Guiguen Y."/>
        </authorList>
    </citation>
    <scope>NUCLEOTIDE SEQUENCE</scope>
    <source>
        <strain evidence="1">M-15738</strain>
        <tissue evidence="1">Blood</tissue>
    </source>
</reference>
<dbReference type="Proteomes" id="UP000823561">
    <property type="component" value="Chromosome 15"/>
</dbReference>
<dbReference type="InterPro" id="IPR040958">
    <property type="entry name" value="SNAD1"/>
</dbReference>
<evidence type="ECO:0000313" key="2">
    <source>
        <dbReference type="Proteomes" id="UP000823561"/>
    </source>
</evidence>
<evidence type="ECO:0000313" key="1">
    <source>
        <dbReference type="EMBL" id="KAG5269589.1"/>
    </source>
</evidence>
<proteinExistence type="predicted"/>
<accession>A0AAV6G4N6</accession>
<sequence>MNVPNVATSLMKKLLDNDKTGCVVFYTYNSPCTSTCTKPGGCYSIIQALDMFKDHKGPKAFVFTKVWKYDCDKDISTNLKEVLKRVPLYRCKDNNNCVACTDKNLKDCMSGENRLLEKYDL</sequence>
<gene>
    <name evidence="1" type="ORF">AALO_G00203740</name>
</gene>
<protein>
    <submittedName>
        <fullName evidence="1">Uncharacterized protein</fullName>
    </submittedName>
</protein>
<dbReference type="AlphaFoldDB" id="A0AAV6G4N6"/>
<keyword evidence="2" id="KW-1185">Reference proteome</keyword>
<dbReference type="Pfam" id="PF18744">
    <property type="entry name" value="SNAD1"/>
    <property type="match status" value="1"/>
</dbReference>